<dbReference type="InterPro" id="IPR018244">
    <property type="entry name" value="Allrgn_V5/Tpx1_CS"/>
</dbReference>
<feature type="signal peptide" evidence="1">
    <location>
        <begin position="1"/>
        <end position="26"/>
    </location>
</feature>
<dbReference type="CDD" id="cd05380">
    <property type="entry name" value="CAP_euk"/>
    <property type="match status" value="1"/>
</dbReference>
<dbReference type="PRINTS" id="PR00838">
    <property type="entry name" value="V5ALLERGEN"/>
</dbReference>
<dbReference type="SMART" id="SM00198">
    <property type="entry name" value="SCP"/>
    <property type="match status" value="1"/>
</dbReference>
<dbReference type="Gene3D" id="3.40.33.10">
    <property type="entry name" value="CAP"/>
    <property type="match status" value="1"/>
</dbReference>
<dbReference type="SUPFAM" id="SSF55797">
    <property type="entry name" value="PR-1-like"/>
    <property type="match status" value="1"/>
</dbReference>
<dbReference type="Pfam" id="PF00188">
    <property type="entry name" value="CAP"/>
    <property type="match status" value="1"/>
</dbReference>
<keyword evidence="1" id="KW-0732">Signal</keyword>
<accession>T1DEK7</accession>
<reference evidence="3" key="1">
    <citation type="journal article" date="2013" name="Toxins">
        <title>Evolution stings: the origin and diversification of scorpion toxin peptide scaffolds.</title>
        <authorList>
            <person name="Sunagar K."/>
            <person name="Undheim E.A."/>
            <person name="Chan A.H."/>
            <person name="Koludarov I."/>
            <person name="Munoz-Gomez S.A."/>
            <person name="Antunes A."/>
            <person name="Fry B.G."/>
        </authorList>
    </citation>
    <scope>NUCLEOTIDE SEQUENCE</scope>
    <source>
        <tissue evidence="3">Telson venom gland</tissue>
    </source>
</reference>
<feature type="chain" id="PRO_5004574589" evidence="1">
    <location>
        <begin position="27"/>
        <end position="422"/>
    </location>
</feature>
<dbReference type="InterPro" id="IPR001283">
    <property type="entry name" value="CRISP-related"/>
</dbReference>
<dbReference type="AlphaFoldDB" id="T1DEK7"/>
<dbReference type="InterPro" id="IPR014044">
    <property type="entry name" value="CAP_dom"/>
</dbReference>
<dbReference type="PRINTS" id="PR00837">
    <property type="entry name" value="V5TPXLIKE"/>
</dbReference>
<name>T1DEK7_9SCOR</name>
<organism evidence="3">
    <name type="scientific">Isometroides vescus</name>
    <dbReference type="NCBI Taxonomy" id="1330405"/>
    <lineage>
        <taxon>Eukaryota</taxon>
        <taxon>Metazoa</taxon>
        <taxon>Ecdysozoa</taxon>
        <taxon>Arthropoda</taxon>
        <taxon>Chelicerata</taxon>
        <taxon>Arachnida</taxon>
        <taxon>Scorpiones</taxon>
        <taxon>Buthida</taxon>
        <taxon>Buthoidea</taxon>
        <taxon>Buthidae</taxon>
        <taxon>Isometroides</taxon>
    </lineage>
</organism>
<dbReference type="EMBL" id="GALK01000005">
    <property type="protein sequence ID" value="JAA98089.1"/>
    <property type="molecule type" value="mRNA"/>
</dbReference>
<evidence type="ECO:0000256" key="1">
    <source>
        <dbReference type="SAM" id="SignalP"/>
    </source>
</evidence>
<proteinExistence type="evidence at transcript level"/>
<dbReference type="InterPro" id="IPR002413">
    <property type="entry name" value="V5_allergen-like"/>
</dbReference>
<dbReference type="PROSITE" id="PS01009">
    <property type="entry name" value="CRISP_1"/>
    <property type="match status" value="1"/>
</dbReference>
<sequence>MGGISSGDARLHALALLLLTVGWAGAVSHCPALYLRYSNRHTFCQPKNEKCQIKRSGVTLDDRDTILELHNGIRNEIALGKDESGKNLPHAGDMLEMEWDEELAQVAQKLADRCVFNHDCNECRKVENFDVGQNLYMATVIATKPPHPSWKDAIKAWYSEVHRFSNDLINPFTSDGATGHFTQMAWANTWKIGCGFVSYEKRKDSWNQLYVCNYGPGGNVDDNEMYKIAHACSKCPGNTCCGMHCKKRKSASYVGLCKVLNKKGPDYDEGDFSHFVFNCDFKTESASDCQIQVDGTNKWQTRQVVSGVYKTVVLNGGESTTLKFTSHIQSKDGFCLTLAFRKGPNVAGTKNDNEFNVLLERKGATKPLNFRLDSEGSDWLPYSIGIPMKQPIQISLKFSVPKGAPTQYLDVKYVRARPGLCS</sequence>
<dbReference type="PROSITE" id="PS01010">
    <property type="entry name" value="CRISP_2"/>
    <property type="match status" value="1"/>
</dbReference>
<evidence type="ECO:0000313" key="3">
    <source>
        <dbReference type="EMBL" id="JAA98089.1"/>
    </source>
</evidence>
<dbReference type="InterPro" id="IPR035940">
    <property type="entry name" value="CAP_sf"/>
</dbReference>
<dbReference type="PANTHER" id="PTHR10334">
    <property type="entry name" value="CYSTEINE-RICH SECRETORY PROTEIN-RELATED"/>
    <property type="match status" value="1"/>
</dbReference>
<dbReference type="GO" id="GO:0005576">
    <property type="term" value="C:extracellular region"/>
    <property type="evidence" value="ECO:0007669"/>
    <property type="project" value="InterPro"/>
</dbReference>
<protein>
    <submittedName>
        <fullName evidence="3">CAP-Iso-1</fullName>
    </submittedName>
</protein>
<evidence type="ECO:0000259" key="2">
    <source>
        <dbReference type="SMART" id="SM00198"/>
    </source>
</evidence>
<feature type="domain" description="SCP" evidence="2">
    <location>
        <begin position="61"/>
        <end position="222"/>
    </location>
</feature>